<keyword evidence="6 10" id="KW-0418">Kinase</keyword>
<dbReference type="Pfam" id="PF00512">
    <property type="entry name" value="HisKA"/>
    <property type="match status" value="1"/>
</dbReference>
<dbReference type="SMART" id="SM00387">
    <property type="entry name" value="HATPase_c"/>
    <property type="match status" value="1"/>
</dbReference>
<evidence type="ECO:0000256" key="4">
    <source>
        <dbReference type="ARBA" id="ARBA00022679"/>
    </source>
</evidence>
<dbReference type="SMART" id="SM00388">
    <property type="entry name" value="HisKA"/>
    <property type="match status" value="1"/>
</dbReference>
<dbReference type="InterPro" id="IPR003661">
    <property type="entry name" value="HisK_dim/P_dom"/>
</dbReference>
<name>A0A9D2RHE9_9BACT</name>
<keyword evidence="3" id="KW-0597">Phosphoprotein</keyword>
<keyword evidence="7 8" id="KW-1133">Transmembrane helix</keyword>
<sequence>MKLLYRITLRISLALLLLFAVWGTVFYFLMIDEINDETDDTLEDYSEYIIKRIRSGENLPESDNGTSNSYYITEVDAAYAQEHTSAWFLEREVFIYSKHDTEQARIMKQVFEDRDGRYYELTVMVPTIEKEDLQETILLWIVILYVGLLLAILIVNAVVLRRSLRPLYALLAWLDRFTLDRELPPLNLETEIEEFKKLADSLVKSARRNVEIYEQQRMFIGHASHELQTPIAVAINRLELLADDPQLTEFQLERILKARKSLEDAAKLNKTLLLLSKIENRQFTQSERIEMNEILRNLIEDFTEVYHFQEIVFSLIERTTLRVEMNRMLLSVLLGNLLKNAFIHNRRGGEIRVEIDGNRVILSNTSDSEELDPSYIFRRFYQKSQREGSTGLGLSLVDSIAKMYGIGVEYRYEYGRHVFRIVFPDSMLLLK</sequence>
<dbReference type="Proteomes" id="UP000824259">
    <property type="component" value="Unassembled WGS sequence"/>
</dbReference>
<dbReference type="CDD" id="cd00082">
    <property type="entry name" value="HisKA"/>
    <property type="match status" value="1"/>
</dbReference>
<dbReference type="PANTHER" id="PTHR45436">
    <property type="entry name" value="SENSOR HISTIDINE KINASE YKOH"/>
    <property type="match status" value="1"/>
</dbReference>
<dbReference type="PANTHER" id="PTHR45436:SF5">
    <property type="entry name" value="SENSOR HISTIDINE KINASE TRCS"/>
    <property type="match status" value="1"/>
</dbReference>
<comment type="catalytic activity">
    <reaction evidence="1">
        <text>ATP + protein L-histidine = ADP + protein N-phospho-L-histidine.</text>
        <dbReference type="EC" id="2.7.13.3"/>
    </reaction>
</comment>
<evidence type="ECO:0000256" key="5">
    <source>
        <dbReference type="ARBA" id="ARBA00022692"/>
    </source>
</evidence>
<organism evidence="10 11">
    <name type="scientific">Candidatus Alistipes avicola</name>
    <dbReference type="NCBI Taxonomy" id="2838432"/>
    <lineage>
        <taxon>Bacteria</taxon>
        <taxon>Pseudomonadati</taxon>
        <taxon>Bacteroidota</taxon>
        <taxon>Bacteroidia</taxon>
        <taxon>Bacteroidales</taxon>
        <taxon>Rikenellaceae</taxon>
        <taxon>Alistipes</taxon>
    </lineage>
</organism>
<evidence type="ECO:0000256" key="3">
    <source>
        <dbReference type="ARBA" id="ARBA00022553"/>
    </source>
</evidence>
<dbReference type="EC" id="2.7.13.3" evidence="2"/>
<keyword evidence="5 8" id="KW-0812">Transmembrane</keyword>
<reference evidence="10" key="2">
    <citation type="submission" date="2021-04" db="EMBL/GenBank/DDBJ databases">
        <authorList>
            <person name="Gilroy R."/>
        </authorList>
    </citation>
    <scope>NUCLEOTIDE SEQUENCE</scope>
    <source>
        <strain evidence="10">CHK169-11906</strain>
    </source>
</reference>
<dbReference type="InterPro" id="IPR050428">
    <property type="entry name" value="TCS_sensor_his_kinase"/>
</dbReference>
<dbReference type="Pfam" id="PF02518">
    <property type="entry name" value="HATPase_c"/>
    <property type="match status" value="1"/>
</dbReference>
<dbReference type="InterPro" id="IPR003594">
    <property type="entry name" value="HATPase_dom"/>
</dbReference>
<evidence type="ECO:0000259" key="9">
    <source>
        <dbReference type="PROSITE" id="PS50109"/>
    </source>
</evidence>
<feature type="domain" description="Histidine kinase" evidence="9">
    <location>
        <begin position="222"/>
        <end position="427"/>
    </location>
</feature>
<accession>A0A9D2RHE9</accession>
<dbReference type="GO" id="GO:0000155">
    <property type="term" value="F:phosphorelay sensor kinase activity"/>
    <property type="evidence" value="ECO:0007669"/>
    <property type="project" value="InterPro"/>
</dbReference>
<evidence type="ECO:0000313" key="10">
    <source>
        <dbReference type="EMBL" id="HJA98852.1"/>
    </source>
</evidence>
<comment type="caution">
    <text evidence="10">The sequence shown here is derived from an EMBL/GenBank/DDBJ whole genome shotgun (WGS) entry which is preliminary data.</text>
</comment>
<protein>
    <recommendedName>
        <fullName evidence="2">histidine kinase</fullName>
        <ecNumber evidence="2">2.7.13.3</ecNumber>
    </recommendedName>
</protein>
<dbReference type="EMBL" id="DWYR01000012">
    <property type="protein sequence ID" value="HJA98852.1"/>
    <property type="molecule type" value="Genomic_DNA"/>
</dbReference>
<evidence type="ECO:0000256" key="6">
    <source>
        <dbReference type="ARBA" id="ARBA00022777"/>
    </source>
</evidence>
<evidence type="ECO:0000256" key="8">
    <source>
        <dbReference type="SAM" id="Phobius"/>
    </source>
</evidence>
<dbReference type="InterPro" id="IPR036097">
    <property type="entry name" value="HisK_dim/P_sf"/>
</dbReference>
<feature type="transmembrane region" description="Helical" evidence="8">
    <location>
        <begin position="137"/>
        <end position="160"/>
    </location>
</feature>
<keyword evidence="4" id="KW-0808">Transferase</keyword>
<dbReference type="GO" id="GO:0005886">
    <property type="term" value="C:plasma membrane"/>
    <property type="evidence" value="ECO:0007669"/>
    <property type="project" value="TreeGrafter"/>
</dbReference>
<proteinExistence type="predicted"/>
<evidence type="ECO:0000256" key="1">
    <source>
        <dbReference type="ARBA" id="ARBA00000085"/>
    </source>
</evidence>
<dbReference type="SUPFAM" id="SSF55874">
    <property type="entry name" value="ATPase domain of HSP90 chaperone/DNA topoisomerase II/histidine kinase"/>
    <property type="match status" value="1"/>
</dbReference>
<dbReference type="PROSITE" id="PS50109">
    <property type="entry name" value="HIS_KIN"/>
    <property type="match status" value="1"/>
</dbReference>
<keyword evidence="8" id="KW-0472">Membrane</keyword>
<gene>
    <name evidence="10" type="ORF">H9779_04535</name>
</gene>
<dbReference type="InterPro" id="IPR005467">
    <property type="entry name" value="His_kinase_dom"/>
</dbReference>
<dbReference type="AlphaFoldDB" id="A0A9D2RHE9"/>
<feature type="transmembrane region" description="Helical" evidence="8">
    <location>
        <begin position="7"/>
        <end position="30"/>
    </location>
</feature>
<dbReference type="Gene3D" id="3.30.565.10">
    <property type="entry name" value="Histidine kinase-like ATPase, C-terminal domain"/>
    <property type="match status" value="1"/>
</dbReference>
<dbReference type="Gene3D" id="1.10.287.130">
    <property type="match status" value="1"/>
</dbReference>
<evidence type="ECO:0000256" key="2">
    <source>
        <dbReference type="ARBA" id="ARBA00012438"/>
    </source>
</evidence>
<dbReference type="InterPro" id="IPR036890">
    <property type="entry name" value="HATPase_C_sf"/>
</dbReference>
<reference evidence="10" key="1">
    <citation type="journal article" date="2021" name="PeerJ">
        <title>Extensive microbial diversity within the chicken gut microbiome revealed by metagenomics and culture.</title>
        <authorList>
            <person name="Gilroy R."/>
            <person name="Ravi A."/>
            <person name="Getino M."/>
            <person name="Pursley I."/>
            <person name="Horton D.L."/>
            <person name="Alikhan N.F."/>
            <person name="Baker D."/>
            <person name="Gharbi K."/>
            <person name="Hall N."/>
            <person name="Watson M."/>
            <person name="Adriaenssens E.M."/>
            <person name="Foster-Nyarko E."/>
            <person name="Jarju S."/>
            <person name="Secka A."/>
            <person name="Antonio M."/>
            <person name="Oren A."/>
            <person name="Chaudhuri R.R."/>
            <person name="La Ragione R."/>
            <person name="Hildebrand F."/>
            <person name="Pallen M.J."/>
        </authorList>
    </citation>
    <scope>NUCLEOTIDE SEQUENCE</scope>
    <source>
        <strain evidence="10">CHK169-11906</strain>
    </source>
</reference>
<evidence type="ECO:0000313" key="11">
    <source>
        <dbReference type="Proteomes" id="UP000824259"/>
    </source>
</evidence>
<evidence type="ECO:0000256" key="7">
    <source>
        <dbReference type="ARBA" id="ARBA00022989"/>
    </source>
</evidence>
<dbReference type="SUPFAM" id="SSF47384">
    <property type="entry name" value="Homodimeric domain of signal transducing histidine kinase"/>
    <property type="match status" value="1"/>
</dbReference>